<accession>A0A2Z4IFI4</accession>
<feature type="transmembrane region" description="Helical" evidence="6">
    <location>
        <begin position="12"/>
        <end position="35"/>
    </location>
</feature>
<dbReference type="EMBL" id="CP030041">
    <property type="protein sequence ID" value="AWW29871.1"/>
    <property type="molecule type" value="Genomic_DNA"/>
</dbReference>
<proteinExistence type="predicted"/>
<organism evidence="8 9">
    <name type="scientific">Echinicola strongylocentroti</name>
    <dbReference type="NCBI Taxonomy" id="1795355"/>
    <lineage>
        <taxon>Bacteria</taxon>
        <taxon>Pseudomonadati</taxon>
        <taxon>Bacteroidota</taxon>
        <taxon>Cytophagia</taxon>
        <taxon>Cytophagales</taxon>
        <taxon>Cyclobacteriaceae</taxon>
        <taxon>Echinicola</taxon>
    </lineage>
</organism>
<dbReference type="InterPro" id="IPR036259">
    <property type="entry name" value="MFS_trans_sf"/>
</dbReference>
<comment type="subcellular location">
    <subcellularLocation>
        <location evidence="1">Endomembrane system</location>
        <topology evidence="1">Multi-pass membrane protein</topology>
    </subcellularLocation>
</comment>
<keyword evidence="3 6" id="KW-0812">Transmembrane</keyword>
<feature type="transmembrane region" description="Helical" evidence="6">
    <location>
        <begin position="91"/>
        <end position="110"/>
    </location>
</feature>
<dbReference type="RefSeq" id="WP_112783268.1">
    <property type="nucleotide sequence ID" value="NZ_CP030041.1"/>
</dbReference>
<evidence type="ECO:0000313" key="9">
    <source>
        <dbReference type="Proteomes" id="UP000248688"/>
    </source>
</evidence>
<reference evidence="8 9" key="1">
    <citation type="submission" date="2018-06" db="EMBL/GenBank/DDBJ databases">
        <title>Echinicola strongylocentroti sp. nov., isolated from a sea urchin Strongylocentrotus intermedius.</title>
        <authorList>
            <person name="Bae S.S."/>
        </authorList>
    </citation>
    <scope>NUCLEOTIDE SEQUENCE [LARGE SCALE GENOMIC DNA]</scope>
    <source>
        <strain evidence="8 9">MEBiC08714</strain>
    </source>
</reference>
<keyword evidence="4 6" id="KW-1133">Transmembrane helix</keyword>
<evidence type="ECO:0000256" key="1">
    <source>
        <dbReference type="ARBA" id="ARBA00004127"/>
    </source>
</evidence>
<dbReference type="GO" id="GO:0022857">
    <property type="term" value="F:transmembrane transporter activity"/>
    <property type="evidence" value="ECO:0007669"/>
    <property type="project" value="InterPro"/>
</dbReference>
<dbReference type="PANTHER" id="PTHR23519:SF1">
    <property type="entry name" value="AUTOPHAGY-RELATED PROTEIN 22"/>
    <property type="match status" value="1"/>
</dbReference>
<feature type="transmembrane region" description="Helical" evidence="6">
    <location>
        <begin position="406"/>
        <end position="424"/>
    </location>
</feature>
<dbReference type="SUPFAM" id="SSF103473">
    <property type="entry name" value="MFS general substrate transporter"/>
    <property type="match status" value="1"/>
</dbReference>
<dbReference type="Gene3D" id="1.20.1250.20">
    <property type="entry name" value="MFS general substrate transporter like domains"/>
    <property type="match status" value="1"/>
</dbReference>
<dbReference type="InterPro" id="IPR050495">
    <property type="entry name" value="ATG22/LtaA_families"/>
</dbReference>
<dbReference type="KEGG" id="est:DN752_06925"/>
<evidence type="ECO:0000256" key="3">
    <source>
        <dbReference type="ARBA" id="ARBA00022692"/>
    </source>
</evidence>
<feature type="transmembrane region" description="Helical" evidence="6">
    <location>
        <begin position="249"/>
        <end position="270"/>
    </location>
</feature>
<gene>
    <name evidence="8" type="ORF">DN752_06925</name>
</gene>
<feature type="transmembrane region" description="Helical" evidence="6">
    <location>
        <begin position="282"/>
        <end position="304"/>
    </location>
</feature>
<evidence type="ECO:0000256" key="2">
    <source>
        <dbReference type="ARBA" id="ARBA00022448"/>
    </source>
</evidence>
<dbReference type="AlphaFoldDB" id="A0A2Z4IFI4"/>
<feature type="transmembrane region" description="Helical" evidence="6">
    <location>
        <begin position="55"/>
        <end position="79"/>
    </location>
</feature>
<feature type="transmembrane region" description="Helical" evidence="6">
    <location>
        <begin position="311"/>
        <end position="330"/>
    </location>
</feature>
<keyword evidence="2" id="KW-0813">Transport</keyword>
<dbReference type="Proteomes" id="UP000248688">
    <property type="component" value="Chromosome"/>
</dbReference>
<evidence type="ECO:0000256" key="5">
    <source>
        <dbReference type="ARBA" id="ARBA00023136"/>
    </source>
</evidence>
<dbReference type="Pfam" id="PF11700">
    <property type="entry name" value="ATG22"/>
    <property type="match status" value="2"/>
</dbReference>
<keyword evidence="9" id="KW-1185">Reference proteome</keyword>
<dbReference type="InterPro" id="IPR020846">
    <property type="entry name" value="MFS_dom"/>
</dbReference>
<protein>
    <submittedName>
        <fullName evidence="8">MFS transporter</fullName>
    </submittedName>
</protein>
<name>A0A2Z4IFI4_9BACT</name>
<dbReference type="GO" id="GO:0012505">
    <property type="term" value="C:endomembrane system"/>
    <property type="evidence" value="ECO:0007669"/>
    <property type="project" value="UniProtKB-SubCell"/>
</dbReference>
<dbReference type="PROSITE" id="PS50850">
    <property type="entry name" value="MFS"/>
    <property type="match status" value="1"/>
</dbReference>
<sequence>MVPNKKKVQFAWAMYDWANSVYSLVITSTIFPVYFNNATSSQEMGDVVTFFGVEIVNTVLYSWSISFSFLVIAFLSPLLSGMADSGGRKLLFMKIFAILGASSCMGLFFFDGSNLELGIIFSVLASVGYAGSIVFYNAFLPEISTFEEYDILSARGFALGYIGSVILLVINLVMIQQPSWFMLEDGSSAARWSFLITGIWWLGFASIPFKYLPKHTKSNLTEQSLFWSGYKGIRKVFGLVSKRTELKQFLLAFLFYSMGVQTVMYMAASFGDKELNLAGDKLIVTILIIQVVAIAGSYLFGWLAKTRGNKLSLMSMVFIWVGICLSAYFVTTEVEFYGLAFVVGLVMGGIQAISRSSYSKLIPEGSQDNASYFSFYDVTEKIAIVFGTFSYGFIEKYTGSMRDSSLVLGIFFIIGMLFLFRVTFPEYKLVKA</sequence>
<feature type="transmembrane region" description="Helical" evidence="6">
    <location>
        <begin position="189"/>
        <end position="209"/>
    </location>
</feature>
<dbReference type="InterPro" id="IPR024671">
    <property type="entry name" value="Atg22-like"/>
</dbReference>
<evidence type="ECO:0000256" key="6">
    <source>
        <dbReference type="SAM" id="Phobius"/>
    </source>
</evidence>
<feature type="transmembrane region" description="Helical" evidence="6">
    <location>
        <begin position="116"/>
        <end position="136"/>
    </location>
</feature>
<feature type="domain" description="Major facilitator superfamily (MFS) profile" evidence="7">
    <location>
        <begin position="22"/>
        <end position="427"/>
    </location>
</feature>
<dbReference type="PANTHER" id="PTHR23519">
    <property type="entry name" value="AUTOPHAGY-RELATED PROTEIN 22"/>
    <property type="match status" value="1"/>
</dbReference>
<keyword evidence="5 6" id="KW-0472">Membrane</keyword>
<evidence type="ECO:0000256" key="4">
    <source>
        <dbReference type="ARBA" id="ARBA00022989"/>
    </source>
</evidence>
<evidence type="ECO:0000313" key="8">
    <source>
        <dbReference type="EMBL" id="AWW29871.1"/>
    </source>
</evidence>
<evidence type="ECO:0000259" key="7">
    <source>
        <dbReference type="PROSITE" id="PS50850"/>
    </source>
</evidence>
<feature type="transmembrane region" description="Helical" evidence="6">
    <location>
        <begin position="157"/>
        <end position="177"/>
    </location>
</feature>
<dbReference type="OrthoDB" id="9768783at2"/>
<feature type="transmembrane region" description="Helical" evidence="6">
    <location>
        <begin position="336"/>
        <end position="354"/>
    </location>
</feature>